<sequence>MLLKLLLLPFILHFSYSNLDQCIDTIINQLYEDSNDTAILYYTNKSTKSLIKRPKVEVNDFRKIIFTQKSVDVYIIEENISNMEETMRHCWQSRSLFERSWYILISNFSSNNNFSFFTKYYISNVVGINDHLDIFTINPYKYENVRQPENYPFKIGNCNAPFRIPVYESPKKWRNTTVREYFRFISPYATSDHNGLEDKLFDVLKQKLEFQNTRRTLVGIRNMQVDVLNEHRVKIKLRKNELDVYGGFFNIRLHDDVTAYDLTPTYIMEKILWATSASRKTPTWLRVYRIFHGNVYVSLIGTIFVSSIILKLLLDVDILDWIELYLMAFMEQPILGKAVREHLRLPLIAYLWAIMIISSLFKNSLIIITASTIREQQVNTIDDILNFNLKLISGMNLSVIFESVGYQRPIQGCEYSQCMKEAAFGRDIATTVAEKMSKLYQIPLNFKNENGESVIHLCKDTVIFIKPIHMIFSKGYPLYNQICDIILRMIENGWMNRIMDQLETASKMKSFKINTDNKNISLNSLYFVFVLWGCGLAVACLVFIASLCDCHQSVGARRDLS</sequence>
<gene>
    <name evidence="10" type="ORF">GWI33_009063</name>
</gene>
<evidence type="ECO:0000256" key="6">
    <source>
        <dbReference type="ARBA" id="ARBA00023170"/>
    </source>
</evidence>
<evidence type="ECO:0000256" key="4">
    <source>
        <dbReference type="ARBA" id="ARBA00022989"/>
    </source>
</evidence>
<organism evidence="10 11">
    <name type="scientific">Rhynchophorus ferrugineus</name>
    <name type="common">Red palm weevil</name>
    <name type="synonym">Curculio ferrugineus</name>
    <dbReference type="NCBI Taxonomy" id="354439"/>
    <lineage>
        <taxon>Eukaryota</taxon>
        <taxon>Metazoa</taxon>
        <taxon>Ecdysozoa</taxon>
        <taxon>Arthropoda</taxon>
        <taxon>Hexapoda</taxon>
        <taxon>Insecta</taxon>
        <taxon>Pterygota</taxon>
        <taxon>Neoptera</taxon>
        <taxon>Endopterygota</taxon>
        <taxon>Coleoptera</taxon>
        <taxon>Polyphaga</taxon>
        <taxon>Cucujiformia</taxon>
        <taxon>Curculionidae</taxon>
        <taxon>Dryophthorinae</taxon>
        <taxon>Rhynchophorus</taxon>
    </lineage>
</organism>
<evidence type="ECO:0000256" key="2">
    <source>
        <dbReference type="ARBA" id="ARBA00022475"/>
    </source>
</evidence>
<keyword evidence="5 8" id="KW-0472">Membrane</keyword>
<evidence type="ECO:0000313" key="11">
    <source>
        <dbReference type="Proteomes" id="UP000625711"/>
    </source>
</evidence>
<evidence type="ECO:0000256" key="3">
    <source>
        <dbReference type="ARBA" id="ARBA00022692"/>
    </source>
</evidence>
<dbReference type="AlphaFoldDB" id="A0A834IQ27"/>
<feature type="transmembrane region" description="Helical" evidence="8">
    <location>
        <begin position="525"/>
        <end position="548"/>
    </location>
</feature>
<feature type="transmembrane region" description="Helical" evidence="8">
    <location>
        <begin position="347"/>
        <end position="368"/>
    </location>
</feature>
<dbReference type="PANTHER" id="PTHR42643:SF30">
    <property type="entry name" value="IONOTROPIC RECEPTOR 40A-RELATED"/>
    <property type="match status" value="1"/>
</dbReference>
<proteinExistence type="predicted"/>
<evidence type="ECO:0000256" key="1">
    <source>
        <dbReference type="ARBA" id="ARBA00004651"/>
    </source>
</evidence>
<protein>
    <recommendedName>
        <fullName evidence="12">Ionotropic receptor</fullName>
    </recommendedName>
</protein>
<keyword evidence="4 8" id="KW-1133">Transmembrane helix</keyword>
<comment type="subcellular location">
    <subcellularLocation>
        <location evidence="1">Cell membrane</location>
        <topology evidence="1">Multi-pass membrane protein</topology>
    </subcellularLocation>
</comment>
<keyword evidence="9" id="KW-0732">Signal</keyword>
<dbReference type="Proteomes" id="UP000625711">
    <property type="component" value="Unassembled WGS sequence"/>
</dbReference>
<evidence type="ECO:0000256" key="9">
    <source>
        <dbReference type="SAM" id="SignalP"/>
    </source>
</evidence>
<dbReference type="EMBL" id="JAACXV010000411">
    <property type="protein sequence ID" value="KAF7277947.1"/>
    <property type="molecule type" value="Genomic_DNA"/>
</dbReference>
<keyword evidence="3 8" id="KW-0812">Transmembrane</keyword>
<evidence type="ECO:0000256" key="5">
    <source>
        <dbReference type="ARBA" id="ARBA00023136"/>
    </source>
</evidence>
<comment type="caution">
    <text evidence="10">The sequence shown here is derived from an EMBL/GenBank/DDBJ whole genome shotgun (WGS) entry which is preliminary data.</text>
</comment>
<name>A0A834IQ27_RHYFE</name>
<keyword evidence="7" id="KW-0325">Glycoprotein</keyword>
<dbReference type="PANTHER" id="PTHR42643">
    <property type="entry name" value="IONOTROPIC RECEPTOR 20A-RELATED"/>
    <property type="match status" value="1"/>
</dbReference>
<accession>A0A834IQ27</accession>
<dbReference type="GO" id="GO:0005886">
    <property type="term" value="C:plasma membrane"/>
    <property type="evidence" value="ECO:0007669"/>
    <property type="project" value="UniProtKB-SubCell"/>
</dbReference>
<dbReference type="OrthoDB" id="6430908at2759"/>
<evidence type="ECO:0008006" key="12">
    <source>
        <dbReference type="Google" id="ProtNLM"/>
    </source>
</evidence>
<reference evidence="10" key="1">
    <citation type="submission" date="2020-08" db="EMBL/GenBank/DDBJ databases">
        <title>Genome sequencing and assembly of the red palm weevil Rhynchophorus ferrugineus.</title>
        <authorList>
            <person name="Dias G.B."/>
            <person name="Bergman C.M."/>
            <person name="Manee M."/>
        </authorList>
    </citation>
    <scope>NUCLEOTIDE SEQUENCE</scope>
    <source>
        <strain evidence="10">AA-2017</strain>
        <tissue evidence="10">Whole larva</tissue>
    </source>
</reference>
<feature type="chain" id="PRO_5033011235" description="Ionotropic receptor" evidence="9">
    <location>
        <begin position="18"/>
        <end position="561"/>
    </location>
</feature>
<feature type="signal peptide" evidence="9">
    <location>
        <begin position="1"/>
        <end position="17"/>
    </location>
</feature>
<keyword evidence="2" id="KW-1003">Cell membrane</keyword>
<evidence type="ECO:0000256" key="8">
    <source>
        <dbReference type="SAM" id="Phobius"/>
    </source>
</evidence>
<evidence type="ECO:0000313" key="10">
    <source>
        <dbReference type="EMBL" id="KAF7277947.1"/>
    </source>
</evidence>
<keyword evidence="11" id="KW-1185">Reference proteome</keyword>
<evidence type="ECO:0000256" key="7">
    <source>
        <dbReference type="ARBA" id="ARBA00023180"/>
    </source>
</evidence>
<keyword evidence="6" id="KW-0675">Receptor</keyword>
<dbReference type="InterPro" id="IPR052192">
    <property type="entry name" value="Insect_Ionotropic_Sensory_Rcpt"/>
</dbReference>